<evidence type="ECO:0000313" key="21">
    <source>
        <dbReference type="EMBL" id="GHO84695.1"/>
    </source>
</evidence>
<dbReference type="PIRSF" id="PIRSF000732">
    <property type="entry name" value="PTS_enzyme_I"/>
    <property type="match status" value="1"/>
</dbReference>
<evidence type="ECO:0000259" key="18">
    <source>
        <dbReference type="Pfam" id="PF00391"/>
    </source>
</evidence>
<evidence type="ECO:0000256" key="14">
    <source>
        <dbReference type="ARBA" id="ARBA00022777"/>
    </source>
</evidence>
<keyword evidence="9 17" id="KW-0963">Cytoplasm</keyword>
<dbReference type="Pfam" id="PF00391">
    <property type="entry name" value="PEP-utilizers"/>
    <property type="match status" value="1"/>
</dbReference>
<evidence type="ECO:0000256" key="10">
    <source>
        <dbReference type="ARBA" id="ARBA00022597"/>
    </source>
</evidence>
<evidence type="ECO:0000256" key="11">
    <source>
        <dbReference type="ARBA" id="ARBA00022679"/>
    </source>
</evidence>
<dbReference type="PANTHER" id="PTHR46244:SF3">
    <property type="entry name" value="PHOSPHOENOLPYRUVATE-PROTEIN PHOSPHOTRANSFERASE"/>
    <property type="match status" value="1"/>
</dbReference>
<evidence type="ECO:0000256" key="1">
    <source>
        <dbReference type="ARBA" id="ARBA00000683"/>
    </source>
</evidence>
<keyword evidence="14 17" id="KW-0418">Kinase</keyword>
<keyword evidence="13 17" id="KW-0479">Metal-binding</keyword>
<accession>A0ABQ3VEV4</accession>
<dbReference type="InterPro" id="IPR008731">
    <property type="entry name" value="PTS_EIN"/>
</dbReference>
<dbReference type="Gene3D" id="3.20.20.60">
    <property type="entry name" value="Phosphoenolpyruvate-binding domains"/>
    <property type="match status" value="1"/>
</dbReference>
<evidence type="ECO:0000256" key="17">
    <source>
        <dbReference type="PIRNR" id="PIRNR000732"/>
    </source>
</evidence>
<keyword evidence="15 17" id="KW-0460">Magnesium</keyword>
<sequence length="581" mass="63827">MSSIVKGIPVTAGIAIGSWVVSDPTPPVVPKNHITPDAAEGEKARLQQAIEASIAEVTLLRDQVQARLGDEEAAIFGAHLLLFEDDTLLEGTHQRIDDEHMNVAWALAETTDEIAQMFAEMEDEYFRARAADVLDIRTRILNHLQGRPTAQLRYLKEPVIVVARDLLPSDTAGLDPQFVLGLVTEQGGPTSHTAILSRQLGIPAIVGAQGLLARMSTVSQSEHATLVLDARNGEVIIEPDIATIQRYEQELTSYRQQQEQLKEMRELSATTPDGTTIEIAANIGRLRDAGPAVAAGAGGIGLFRTEFLFLDRQAAPSEEEQLEAYNTVLQEFAGQTVIVRTLDIGGDKSVPYLSLPKEDNPFLGLRGIRLCLDPRYQSLFRTQIRALLLAARPAVASLWIMLPMICDLRELRQARTFIAETEAQLLQEGKLTAPVLPRLRLGIMLETPSSVWLIDQLAREADFFSIGTNDLAQYTLTSDRMNAGLAELQRPFHPAVMRTIAHIVRSARKLQRWVGMCGEMAGDPRASAFLLGLGINELSMEAGSFNAVKRVIRNTTMAQAREIVERVLAAESSADIEEILL</sequence>
<dbReference type="PANTHER" id="PTHR46244">
    <property type="entry name" value="PHOSPHOENOLPYRUVATE-PROTEIN PHOSPHOTRANSFERASE"/>
    <property type="match status" value="1"/>
</dbReference>
<evidence type="ECO:0000256" key="2">
    <source>
        <dbReference type="ARBA" id="ARBA00001946"/>
    </source>
</evidence>
<dbReference type="InterPro" id="IPR036618">
    <property type="entry name" value="PtsI_HPr-bd_sf"/>
</dbReference>
<evidence type="ECO:0000256" key="7">
    <source>
        <dbReference type="ARBA" id="ARBA00016544"/>
    </source>
</evidence>
<dbReference type="InterPro" id="IPR036637">
    <property type="entry name" value="Phosphohistidine_dom_sf"/>
</dbReference>
<dbReference type="InterPro" id="IPR006318">
    <property type="entry name" value="PTS_EI-like"/>
</dbReference>
<comment type="caution">
    <text evidence="21">The sequence shown here is derived from an EMBL/GenBank/DDBJ whole genome shotgun (WGS) entry which is preliminary data.</text>
</comment>
<dbReference type="PRINTS" id="PR01736">
    <property type="entry name" value="PHPHTRNFRASE"/>
</dbReference>
<proteinExistence type="inferred from homology"/>
<dbReference type="Pfam" id="PF02896">
    <property type="entry name" value="PEP-utilizers_C"/>
    <property type="match status" value="1"/>
</dbReference>
<evidence type="ECO:0000256" key="3">
    <source>
        <dbReference type="ARBA" id="ARBA00002728"/>
    </source>
</evidence>
<feature type="domain" description="PEP-utilising enzyme mobile" evidence="18">
    <location>
        <begin position="156"/>
        <end position="233"/>
    </location>
</feature>
<keyword evidence="22" id="KW-1185">Reference proteome</keyword>
<dbReference type="SUPFAM" id="SSF47831">
    <property type="entry name" value="Enzyme I of the PEP:sugar phosphotransferase system HPr-binding (sub)domain"/>
    <property type="match status" value="1"/>
</dbReference>
<dbReference type="Pfam" id="PF05524">
    <property type="entry name" value="PEP-utilisers_N"/>
    <property type="match status" value="1"/>
</dbReference>
<evidence type="ECO:0000256" key="15">
    <source>
        <dbReference type="ARBA" id="ARBA00022842"/>
    </source>
</evidence>
<dbReference type="EC" id="2.7.3.9" evidence="6 17"/>
<feature type="domain" description="PEP-utilising enzyme C-terminal" evidence="19">
    <location>
        <begin position="259"/>
        <end position="555"/>
    </location>
</feature>
<evidence type="ECO:0000256" key="9">
    <source>
        <dbReference type="ARBA" id="ARBA00022490"/>
    </source>
</evidence>
<evidence type="ECO:0000259" key="20">
    <source>
        <dbReference type="Pfam" id="PF05524"/>
    </source>
</evidence>
<comment type="catalytic activity">
    <reaction evidence="1 17">
        <text>L-histidyl-[protein] + phosphoenolpyruvate = N(pros)-phospho-L-histidyl-[protein] + pyruvate</text>
        <dbReference type="Rhea" id="RHEA:23880"/>
        <dbReference type="Rhea" id="RHEA-COMP:9745"/>
        <dbReference type="Rhea" id="RHEA-COMP:9746"/>
        <dbReference type="ChEBI" id="CHEBI:15361"/>
        <dbReference type="ChEBI" id="CHEBI:29979"/>
        <dbReference type="ChEBI" id="CHEBI:58702"/>
        <dbReference type="ChEBI" id="CHEBI:64837"/>
        <dbReference type="EC" id="2.7.3.9"/>
    </reaction>
</comment>
<dbReference type="EMBL" id="BNJJ01000006">
    <property type="protein sequence ID" value="GHO84695.1"/>
    <property type="molecule type" value="Genomic_DNA"/>
</dbReference>
<evidence type="ECO:0000256" key="8">
    <source>
        <dbReference type="ARBA" id="ARBA00022448"/>
    </source>
</evidence>
<dbReference type="SUPFAM" id="SSF52009">
    <property type="entry name" value="Phosphohistidine domain"/>
    <property type="match status" value="1"/>
</dbReference>
<dbReference type="InterPro" id="IPR015813">
    <property type="entry name" value="Pyrv/PenolPyrv_kinase-like_dom"/>
</dbReference>
<evidence type="ECO:0000256" key="4">
    <source>
        <dbReference type="ARBA" id="ARBA00004496"/>
    </source>
</evidence>
<dbReference type="PROSITE" id="PS00370">
    <property type="entry name" value="PEP_ENZYMES_PHOS_SITE"/>
    <property type="match status" value="1"/>
</dbReference>
<dbReference type="InterPro" id="IPR050499">
    <property type="entry name" value="PEP-utilizing_PTS_enzyme"/>
</dbReference>
<evidence type="ECO:0000313" key="22">
    <source>
        <dbReference type="Proteomes" id="UP000635565"/>
    </source>
</evidence>
<reference evidence="21 22" key="1">
    <citation type="journal article" date="2021" name="Int. J. Syst. Evol. Microbiol.">
        <title>Reticulibacter mediterranei gen. nov., sp. nov., within the new family Reticulibacteraceae fam. nov., and Ktedonospora formicarum gen. nov., sp. nov., Ktedonobacter robiniae sp. nov., Dictyobacter formicarum sp. nov. and Dictyobacter arantiisoli sp. nov., belonging to the class Ktedonobacteria.</title>
        <authorList>
            <person name="Yabe S."/>
            <person name="Zheng Y."/>
            <person name="Wang C.M."/>
            <person name="Sakai Y."/>
            <person name="Abe K."/>
            <person name="Yokota A."/>
            <person name="Donadio S."/>
            <person name="Cavaletti L."/>
            <person name="Monciardini P."/>
        </authorList>
    </citation>
    <scope>NUCLEOTIDE SEQUENCE [LARGE SCALE GENOMIC DNA]</scope>
    <source>
        <strain evidence="21 22">SOSP1-9</strain>
    </source>
</reference>
<dbReference type="Gene3D" id="1.10.274.10">
    <property type="entry name" value="PtsI, HPr-binding domain"/>
    <property type="match status" value="1"/>
</dbReference>
<protein>
    <recommendedName>
        <fullName evidence="7 17">Phosphoenolpyruvate-protein phosphotransferase</fullName>
        <ecNumber evidence="6 17">2.7.3.9</ecNumber>
    </recommendedName>
    <alternativeName>
        <fullName evidence="16 17">Phosphotransferase system, enzyme I</fullName>
    </alternativeName>
</protein>
<dbReference type="InterPro" id="IPR000121">
    <property type="entry name" value="PEP_util_C"/>
</dbReference>
<comment type="similarity">
    <text evidence="5 17">Belongs to the PEP-utilizing enzyme family.</text>
</comment>
<comment type="subcellular location">
    <subcellularLocation>
        <location evidence="4 17">Cytoplasm</location>
    </subcellularLocation>
</comment>
<dbReference type="InterPro" id="IPR024692">
    <property type="entry name" value="PTS_EI"/>
</dbReference>
<dbReference type="InterPro" id="IPR018274">
    <property type="entry name" value="PEP_util_AS"/>
</dbReference>
<evidence type="ECO:0000256" key="16">
    <source>
        <dbReference type="ARBA" id="ARBA00033235"/>
    </source>
</evidence>
<dbReference type="Proteomes" id="UP000635565">
    <property type="component" value="Unassembled WGS sequence"/>
</dbReference>
<organism evidence="21 22">
    <name type="scientific">Dictyobacter formicarum</name>
    <dbReference type="NCBI Taxonomy" id="2778368"/>
    <lineage>
        <taxon>Bacteria</taxon>
        <taxon>Bacillati</taxon>
        <taxon>Chloroflexota</taxon>
        <taxon>Ktedonobacteria</taxon>
        <taxon>Ktedonobacterales</taxon>
        <taxon>Dictyobacteraceae</taxon>
        <taxon>Dictyobacter</taxon>
    </lineage>
</organism>
<dbReference type="InterPro" id="IPR008279">
    <property type="entry name" value="PEP-util_enz_mobile_dom"/>
</dbReference>
<evidence type="ECO:0000256" key="6">
    <source>
        <dbReference type="ARBA" id="ARBA00012232"/>
    </source>
</evidence>
<evidence type="ECO:0000259" key="19">
    <source>
        <dbReference type="Pfam" id="PF02896"/>
    </source>
</evidence>
<keyword evidence="12 17" id="KW-0598">Phosphotransferase system</keyword>
<evidence type="ECO:0000256" key="5">
    <source>
        <dbReference type="ARBA" id="ARBA00007837"/>
    </source>
</evidence>
<feature type="domain" description="Phosphotransferase system enzyme I N-terminal" evidence="20">
    <location>
        <begin position="6"/>
        <end position="129"/>
    </location>
</feature>
<dbReference type="SUPFAM" id="SSF51621">
    <property type="entry name" value="Phosphoenolpyruvate/pyruvate domain"/>
    <property type="match status" value="1"/>
</dbReference>
<keyword evidence="10 17" id="KW-0762">Sugar transport</keyword>
<comment type="cofactor">
    <cofactor evidence="2 17">
        <name>Mg(2+)</name>
        <dbReference type="ChEBI" id="CHEBI:18420"/>
    </cofactor>
</comment>
<keyword evidence="8 17" id="KW-0813">Transport</keyword>
<comment type="function">
    <text evidence="3 17">General (non sugar-specific) component of the phosphoenolpyruvate-dependent sugar phosphotransferase system (sugar PTS). This major carbohydrate active-transport system catalyzes the phosphorylation of incoming sugar substrates concomitantly with their translocation across the cell membrane. Enzyme I transfers the phosphoryl group from phosphoenolpyruvate (PEP) to the phosphoryl carrier protein (HPr).</text>
</comment>
<dbReference type="InterPro" id="IPR040442">
    <property type="entry name" value="Pyrv_kinase-like_dom_sf"/>
</dbReference>
<name>A0ABQ3VEV4_9CHLR</name>
<evidence type="ECO:0000256" key="12">
    <source>
        <dbReference type="ARBA" id="ARBA00022683"/>
    </source>
</evidence>
<keyword evidence="11 17" id="KW-0808">Transferase</keyword>
<dbReference type="RefSeq" id="WP_201362318.1">
    <property type="nucleotide sequence ID" value="NZ_BNJJ01000006.1"/>
</dbReference>
<evidence type="ECO:0000256" key="13">
    <source>
        <dbReference type="ARBA" id="ARBA00022723"/>
    </source>
</evidence>
<gene>
    <name evidence="21" type="primary">ptsP</name>
    <name evidence="21" type="ORF">KSZ_27010</name>
</gene>
<dbReference type="Gene3D" id="3.50.30.10">
    <property type="entry name" value="Phosphohistidine domain"/>
    <property type="match status" value="1"/>
</dbReference>
<dbReference type="NCBIfam" id="TIGR01417">
    <property type="entry name" value="PTS_I_fam"/>
    <property type="match status" value="1"/>
</dbReference>